<dbReference type="EMBL" id="MAMP01000012">
    <property type="protein sequence ID" value="OES45683.1"/>
    <property type="molecule type" value="Genomic_DNA"/>
</dbReference>
<protein>
    <submittedName>
        <fullName evidence="1">Uncharacterized protein</fullName>
    </submittedName>
</protein>
<accession>A0A1E7DRJ4</accession>
<proteinExistence type="predicted"/>
<dbReference type="RefSeq" id="WP_069937680.1">
    <property type="nucleotide sequence ID" value="NZ_MAMP01000012.1"/>
</dbReference>
<sequence length="140" mass="16411">MIEYKNLSLHLSKDQLKSIVHDLAQQHYLIFWGFDRGTMILNIYHAAANNQFAFVRHRSTMELIYAKIVDDDVLIRLNRTIQFTDQAVQHEKKKTALSKEVRYKELDYYLSELHDYMKQGDMEKIAETKAILASLTTDAS</sequence>
<reference evidence="1 2" key="1">
    <citation type="submission" date="2016-06" db="EMBL/GenBank/DDBJ databases">
        <title>Domibacillus iocasae genome sequencing.</title>
        <authorList>
            <person name="Verma A."/>
            <person name="Pal Y."/>
            <person name="Ojha A.K."/>
            <person name="Krishnamurthi S."/>
        </authorList>
    </citation>
    <scope>NUCLEOTIDE SEQUENCE [LARGE SCALE GENOMIC DNA]</scope>
    <source>
        <strain evidence="1 2">DSM 29979</strain>
    </source>
</reference>
<evidence type="ECO:0000313" key="2">
    <source>
        <dbReference type="Proteomes" id="UP000095658"/>
    </source>
</evidence>
<dbReference type="AlphaFoldDB" id="A0A1E7DRJ4"/>
<dbReference type="Proteomes" id="UP000095658">
    <property type="component" value="Unassembled WGS sequence"/>
</dbReference>
<dbReference type="OrthoDB" id="2884058at2"/>
<keyword evidence="2" id="KW-1185">Reference proteome</keyword>
<organism evidence="1 2">
    <name type="scientific">Domibacillus iocasae</name>
    <dbReference type="NCBI Taxonomy" id="1714016"/>
    <lineage>
        <taxon>Bacteria</taxon>
        <taxon>Bacillati</taxon>
        <taxon>Bacillota</taxon>
        <taxon>Bacilli</taxon>
        <taxon>Bacillales</taxon>
        <taxon>Bacillaceae</taxon>
        <taxon>Domibacillus</taxon>
    </lineage>
</organism>
<gene>
    <name evidence="1" type="ORF">BA724_02410</name>
</gene>
<evidence type="ECO:0000313" key="1">
    <source>
        <dbReference type="EMBL" id="OES45683.1"/>
    </source>
</evidence>
<comment type="caution">
    <text evidence="1">The sequence shown here is derived from an EMBL/GenBank/DDBJ whole genome shotgun (WGS) entry which is preliminary data.</text>
</comment>
<name>A0A1E7DRJ4_9BACI</name>
<dbReference type="STRING" id="1714016.BA724_02410"/>